<protein>
    <submittedName>
        <fullName evidence="2">Uncharacterized protein</fullName>
    </submittedName>
</protein>
<dbReference type="PANTHER" id="PTHR31579">
    <property type="entry name" value="OS03G0796600 PROTEIN"/>
    <property type="match status" value="1"/>
</dbReference>
<name>A0A8J5L5H1_ZINOF</name>
<reference evidence="2 3" key="1">
    <citation type="submission" date="2020-08" db="EMBL/GenBank/DDBJ databases">
        <title>Plant Genome Project.</title>
        <authorList>
            <person name="Zhang R.-G."/>
        </authorList>
    </citation>
    <scope>NUCLEOTIDE SEQUENCE [LARGE SCALE GENOMIC DNA]</scope>
    <source>
        <tissue evidence="2">Rhizome</tissue>
    </source>
</reference>
<dbReference type="PANTHER" id="PTHR31579:SF84">
    <property type="entry name" value="F21O3.6 PROTEIN"/>
    <property type="match status" value="1"/>
</dbReference>
<sequence length="299" mass="32165">MAFQIRTKRVAAAALHGGNSAARHVAGYDSSGSDHGATTCLSGLVQAFLESTADSDEEAVASRGGRPEHEGSGEDEDADFGILETVRQLMFPPPEKDLFRAGLAADVYKAAESLSWLKSTAPALRRATMMRLRSAGYNAGICKAKWDAAGGILAGCYEYIDVVAPAGDETREMRKGKRYIVDLDFAAEFEVARATEAYRSVVAALPPVAVAEDEAVRRVVREVSDAARRSLRARGLHVPPWRKSRYMLAKWLGPYRRITNPVTSASLADAVARGDGEVKCRSVGFPTAPPLAVLAARTR</sequence>
<evidence type="ECO:0000313" key="2">
    <source>
        <dbReference type="EMBL" id="KAG6501400.1"/>
    </source>
</evidence>
<dbReference type="EMBL" id="JACMSC010000011">
    <property type="protein sequence ID" value="KAG6501400.1"/>
    <property type="molecule type" value="Genomic_DNA"/>
</dbReference>
<dbReference type="OrthoDB" id="548115at2759"/>
<dbReference type="Proteomes" id="UP000734854">
    <property type="component" value="Unassembled WGS sequence"/>
</dbReference>
<evidence type="ECO:0000313" key="3">
    <source>
        <dbReference type="Proteomes" id="UP000734854"/>
    </source>
</evidence>
<comment type="caution">
    <text evidence="2">The sequence shown here is derived from an EMBL/GenBank/DDBJ whole genome shotgun (WGS) entry which is preliminary data.</text>
</comment>
<dbReference type="Pfam" id="PF04720">
    <property type="entry name" value="PDDEXK_6"/>
    <property type="match status" value="1"/>
</dbReference>
<accession>A0A8J5L5H1</accession>
<feature type="region of interest" description="Disordered" evidence="1">
    <location>
        <begin position="56"/>
        <end position="77"/>
    </location>
</feature>
<evidence type="ECO:0000256" key="1">
    <source>
        <dbReference type="SAM" id="MobiDB-lite"/>
    </source>
</evidence>
<dbReference type="NCBIfam" id="TIGR01615">
    <property type="entry name" value="A_thal_3542"/>
    <property type="match status" value="1"/>
</dbReference>
<gene>
    <name evidence="2" type="ORF">ZIOFF_041280</name>
</gene>
<proteinExistence type="predicted"/>
<keyword evidence="3" id="KW-1185">Reference proteome</keyword>
<dbReference type="AlphaFoldDB" id="A0A8J5L5H1"/>
<organism evidence="2 3">
    <name type="scientific">Zingiber officinale</name>
    <name type="common">Ginger</name>
    <name type="synonym">Amomum zingiber</name>
    <dbReference type="NCBI Taxonomy" id="94328"/>
    <lineage>
        <taxon>Eukaryota</taxon>
        <taxon>Viridiplantae</taxon>
        <taxon>Streptophyta</taxon>
        <taxon>Embryophyta</taxon>
        <taxon>Tracheophyta</taxon>
        <taxon>Spermatophyta</taxon>
        <taxon>Magnoliopsida</taxon>
        <taxon>Liliopsida</taxon>
        <taxon>Zingiberales</taxon>
        <taxon>Zingiberaceae</taxon>
        <taxon>Zingiber</taxon>
    </lineage>
</organism>
<dbReference type="InterPro" id="IPR006502">
    <property type="entry name" value="PDDEXK-like"/>
</dbReference>